<dbReference type="Proteomes" id="UP001158576">
    <property type="component" value="Chromosome 2"/>
</dbReference>
<accession>A0ABN7T4P3</accession>
<gene>
    <name evidence="1" type="ORF">OKIOD_LOCUS15593</name>
</gene>
<sequence length="159" mass="17763">MMNCSERTWLNEDGLEISCIEWTPDVVEFDGVVLTHYVQQVSATPSCPKILIHSAALRKNLSAPKKAPETQLDASRCARDLGLLVKQAREKYRGLPVFLEGVSESALISTSALVEKIGKVDFLVLDRPIFPSESDSWMETGLSSILPVWNYLFSQETDF</sequence>
<reference evidence="1 2" key="1">
    <citation type="submission" date="2021-04" db="EMBL/GenBank/DDBJ databases">
        <authorList>
            <person name="Bliznina A."/>
        </authorList>
    </citation>
    <scope>NUCLEOTIDE SEQUENCE [LARGE SCALE GENOMIC DNA]</scope>
</reference>
<proteinExistence type="predicted"/>
<dbReference type="EMBL" id="OU015567">
    <property type="protein sequence ID" value="CAG5112636.1"/>
    <property type="molecule type" value="Genomic_DNA"/>
</dbReference>
<organism evidence="1 2">
    <name type="scientific">Oikopleura dioica</name>
    <name type="common">Tunicate</name>
    <dbReference type="NCBI Taxonomy" id="34765"/>
    <lineage>
        <taxon>Eukaryota</taxon>
        <taxon>Metazoa</taxon>
        <taxon>Chordata</taxon>
        <taxon>Tunicata</taxon>
        <taxon>Appendicularia</taxon>
        <taxon>Copelata</taxon>
        <taxon>Oikopleuridae</taxon>
        <taxon>Oikopleura</taxon>
    </lineage>
</organism>
<evidence type="ECO:0000313" key="2">
    <source>
        <dbReference type="Proteomes" id="UP001158576"/>
    </source>
</evidence>
<name>A0ABN7T4P3_OIKDI</name>
<keyword evidence="2" id="KW-1185">Reference proteome</keyword>
<protein>
    <submittedName>
        <fullName evidence="1">Oidioi.mRNA.OKI2018_I69.chr2.g6828.t1.cds</fullName>
    </submittedName>
</protein>
<evidence type="ECO:0000313" key="1">
    <source>
        <dbReference type="EMBL" id="CAG5112636.1"/>
    </source>
</evidence>